<reference evidence="1 2" key="1">
    <citation type="journal article" date="2016" name="Mol. Biol. Evol.">
        <title>Comparative Genomics of Early-Diverging Mushroom-Forming Fungi Provides Insights into the Origins of Lignocellulose Decay Capabilities.</title>
        <authorList>
            <person name="Nagy L.G."/>
            <person name="Riley R."/>
            <person name="Tritt A."/>
            <person name="Adam C."/>
            <person name="Daum C."/>
            <person name="Floudas D."/>
            <person name="Sun H."/>
            <person name="Yadav J.S."/>
            <person name="Pangilinan J."/>
            <person name="Larsson K.H."/>
            <person name="Matsuura K."/>
            <person name="Barry K."/>
            <person name="Labutti K."/>
            <person name="Kuo R."/>
            <person name="Ohm R.A."/>
            <person name="Bhattacharya S.S."/>
            <person name="Shirouzu T."/>
            <person name="Yoshinaga Y."/>
            <person name="Martin F.M."/>
            <person name="Grigoriev I.V."/>
            <person name="Hibbett D.S."/>
        </authorList>
    </citation>
    <scope>NUCLEOTIDE SEQUENCE [LARGE SCALE GENOMIC DNA]</scope>
    <source>
        <strain evidence="1 2">HHB12029</strain>
    </source>
</reference>
<dbReference type="InParanoid" id="A0A165FY11"/>
<protein>
    <recommendedName>
        <fullName evidence="3">F-box domain-containing protein</fullName>
    </recommendedName>
</protein>
<evidence type="ECO:0008006" key="3">
    <source>
        <dbReference type="Google" id="ProtNLM"/>
    </source>
</evidence>
<organism evidence="1 2">
    <name type="scientific">Exidia glandulosa HHB12029</name>
    <dbReference type="NCBI Taxonomy" id="1314781"/>
    <lineage>
        <taxon>Eukaryota</taxon>
        <taxon>Fungi</taxon>
        <taxon>Dikarya</taxon>
        <taxon>Basidiomycota</taxon>
        <taxon>Agaricomycotina</taxon>
        <taxon>Agaricomycetes</taxon>
        <taxon>Auriculariales</taxon>
        <taxon>Exidiaceae</taxon>
        <taxon>Exidia</taxon>
    </lineage>
</organism>
<dbReference type="SUPFAM" id="SSF52047">
    <property type="entry name" value="RNI-like"/>
    <property type="match status" value="1"/>
</dbReference>
<sequence>MPSLVDLAIQLNPVSDLTPDTVTAPVLFHLRRLELQCIFYGWLRLLAHSGTSLRDLILCNFRGAYRHNPDDGNLDVLRSVTGMRLDDVLDPTLVRASPNLHTLDLITCDSKLDHTIPCLNSAPPTLRHLILRVEESVSGFEVRNAIDLFVSRHPAMARLRHLALYPRLDWGYIISVNIDQEGRDARSILQTLCRERRIALSLFP</sequence>
<evidence type="ECO:0000313" key="2">
    <source>
        <dbReference type="Proteomes" id="UP000077266"/>
    </source>
</evidence>
<dbReference type="EMBL" id="KV426066">
    <property type="protein sequence ID" value="KZV89697.1"/>
    <property type="molecule type" value="Genomic_DNA"/>
</dbReference>
<dbReference type="AlphaFoldDB" id="A0A165FY11"/>
<accession>A0A165FY11</accession>
<dbReference type="Proteomes" id="UP000077266">
    <property type="component" value="Unassembled WGS sequence"/>
</dbReference>
<evidence type="ECO:0000313" key="1">
    <source>
        <dbReference type="EMBL" id="KZV89697.1"/>
    </source>
</evidence>
<proteinExistence type="predicted"/>
<gene>
    <name evidence="1" type="ORF">EXIGLDRAFT_771519</name>
</gene>
<name>A0A165FY11_EXIGL</name>
<keyword evidence="2" id="KW-1185">Reference proteome</keyword>